<reference evidence="1 2" key="1">
    <citation type="submission" date="2016-10" db="EMBL/GenBank/DDBJ databases">
        <authorList>
            <person name="de Groot N.N."/>
        </authorList>
    </citation>
    <scope>NUCLEOTIDE SEQUENCE [LARGE SCALE GENOMIC DNA]</scope>
    <source>
        <strain evidence="1 2">CGMCC 4.7037</strain>
    </source>
</reference>
<dbReference type="EMBL" id="FNVT01000029">
    <property type="protein sequence ID" value="SEH02688.1"/>
    <property type="molecule type" value="Genomic_DNA"/>
</dbReference>
<keyword evidence="2" id="KW-1185">Reference proteome</keyword>
<sequence>MMFDPLFLIPIAIALAGAGCSARRSIRSGEIRAGRTLTAVAVLLISLRGTTPAQRVNILRCLPELLTALGTTPGNPREACRRRENL</sequence>
<accession>A0A1H6EXS1</accession>
<evidence type="ECO:0000313" key="2">
    <source>
        <dbReference type="Proteomes" id="UP000236732"/>
    </source>
</evidence>
<dbReference type="RefSeq" id="WP_103963719.1">
    <property type="nucleotide sequence ID" value="NZ_FNVT01000029.1"/>
</dbReference>
<dbReference type="AlphaFoldDB" id="A0A1H6EXS1"/>
<dbReference type="Proteomes" id="UP000236732">
    <property type="component" value="Unassembled WGS sequence"/>
</dbReference>
<evidence type="ECO:0000313" key="1">
    <source>
        <dbReference type="EMBL" id="SEH02688.1"/>
    </source>
</evidence>
<protein>
    <submittedName>
        <fullName evidence="1">Uncharacterized protein</fullName>
    </submittedName>
</protein>
<name>A0A1H6EXS1_9ACTN</name>
<gene>
    <name evidence="1" type="ORF">SAMN05444920_12920</name>
</gene>
<organism evidence="1 2">
    <name type="scientific">Nonomuraea solani</name>
    <dbReference type="NCBI Taxonomy" id="1144553"/>
    <lineage>
        <taxon>Bacteria</taxon>
        <taxon>Bacillati</taxon>
        <taxon>Actinomycetota</taxon>
        <taxon>Actinomycetes</taxon>
        <taxon>Streptosporangiales</taxon>
        <taxon>Streptosporangiaceae</taxon>
        <taxon>Nonomuraea</taxon>
    </lineage>
</organism>
<proteinExistence type="predicted"/>